<evidence type="ECO:0000313" key="2">
    <source>
        <dbReference type="EMBL" id="TWF42679.1"/>
    </source>
</evidence>
<name>A0A561PX47_9BACT</name>
<dbReference type="SUPFAM" id="SSF101874">
    <property type="entry name" value="YceI-like"/>
    <property type="match status" value="1"/>
</dbReference>
<dbReference type="SMART" id="SM00867">
    <property type="entry name" value="YceI"/>
    <property type="match status" value="1"/>
</dbReference>
<dbReference type="AlphaFoldDB" id="A0A561PX47"/>
<organism evidence="2 3">
    <name type="scientific">Chitinophaga polysaccharea</name>
    <dbReference type="NCBI Taxonomy" id="1293035"/>
    <lineage>
        <taxon>Bacteria</taxon>
        <taxon>Pseudomonadati</taxon>
        <taxon>Bacteroidota</taxon>
        <taxon>Chitinophagia</taxon>
        <taxon>Chitinophagales</taxon>
        <taxon>Chitinophagaceae</taxon>
        <taxon>Chitinophaga</taxon>
    </lineage>
</organism>
<dbReference type="PANTHER" id="PTHR34406:SF1">
    <property type="entry name" value="PROTEIN YCEI"/>
    <property type="match status" value="1"/>
</dbReference>
<dbReference type="OrthoDB" id="9811006at2"/>
<dbReference type="EMBL" id="VIWO01000002">
    <property type="protein sequence ID" value="TWF42679.1"/>
    <property type="molecule type" value="Genomic_DNA"/>
</dbReference>
<gene>
    <name evidence="2" type="ORF">FHW36_102440</name>
</gene>
<proteinExistence type="predicted"/>
<sequence>MAKQQWTLDLTHSELGFKIRHLMITNINGKFHNFTVDAETEGEDFMTAKVTVKVDVDSITTGSDDRDKHLRSPDFFDVNTFRDITFVTTKYENVDNDGSYELWGDLTIRNVTKNVKLDVEFGGVVKDPWGNTKAGFTINGKINRKDFGLTWNAATETGGVLVGDDVKLYGEVQLIKK</sequence>
<dbReference type="PANTHER" id="PTHR34406">
    <property type="entry name" value="PROTEIN YCEI"/>
    <property type="match status" value="1"/>
</dbReference>
<dbReference type="Pfam" id="PF04264">
    <property type="entry name" value="YceI"/>
    <property type="match status" value="1"/>
</dbReference>
<evidence type="ECO:0000259" key="1">
    <source>
        <dbReference type="SMART" id="SM00867"/>
    </source>
</evidence>
<feature type="domain" description="Lipid/polyisoprenoid-binding YceI-like" evidence="1">
    <location>
        <begin position="5"/>
        <end position="175"/>
    </location>
</feature>
<dbReference type="InterPro" id="IPR007372">
    <property type="entry name" value="Lipid/polyisoprenoid-bd_YceI"/>
</dbReference>
<keyword evidence="3" id="KW-1185">Reference proteome</keyword>
<reference evidence="2 3" key="1">
    <citation type="submission" date="2019-06" db="EMBL/GenBank/DDBJ databases">
        <title>Sorghum-associated microbial communities from plants grown in Nebraska, USA.</title>
        <authorList>
            <person name="Schachtman D."/>
        </authorList>
    </citation>
    <scope>NUCLEOTIDE SEQUENCE [LARGE SCALE GENOMIC DNA]</scope>
    <source>
        <strain evidence="2 3">1209</strain>
    </source>
</reference>
<dbReference type="RefSeq" id="WP_145666620.1">
    <property type="nucleotide sequence ID" value="NZ_VIWO01000002.1"/>
</dbReference>
<accession>A0A561PX47</accession>
<evidence type="ECO:0000313" key="3">
    <source>
        <dbReference type="Proteomes" id="UP000320811"/>
    </source>
</evidence>
<protein>
    <submittedName>
        <fullName evidence="2">Polyisoprenoid-binding protein YceI</fullName>
    </submittedName>
</protein>
<comment type="caution">
    <text evidence="2">The sequence shown here is derived from an EMBL/GenBank/DDBJ whole genome shotgun (WGS) entry which is preliminary data.</text>
</comment>
<dbReference type="Gene3D" id="2.40.128.110">
    <property type="entry name" value="Lipid/polyisoprenoid-binding, YceI-like"/>
    <property type="match status" value="1"/>
</dbReference>
<dbReference type="InterPro" id="IPR036761">
    <property type="entry name" value="TTHA0802/YceI-like_sf"/>
</dbReference>
<dbReference type="Proteomes" id="UP000320811">
    <property type="component" value="Unassembled WGS sequence"/>
</dbReference>